<organism evidence="1 2">
    <name type="scientific">Cannabis sativa</name>
    <name type="common">Hemp</name>
    <name type="synonym">Marijuana</name>
    <dbReference type="NCBI Taxonomy" id="3483"/>
    <lineage>
        <taxon>Eukaryota</taxon>
        <taxon>Viridiplantae</taxon>
        <taxon>Streptophyta</taxon>
        <taxon>Embryophyta</taxon>
        <taxon>Tracheophyta</taxon>
        <taxon>Spermatophyta</taxon>
        <taxon>Magnoliopsida</taxon>
        <taxon>eudicotyledons</taxon>
        <taxon>Gunneridae</taxon>
        <taxon>Pentapetalae</taxon>
        <taxon>rosids</taxon>
        <taxon>fabids</taxon>
        <taxon>Rosales</taxon>
        <taxon>Cannabaceae</taxon>
        <taxon>Cannabis</taxon>
    </lineage>
</organism>
<accession>A0A7J6FXY6</accession>
<dbReference type="AlphaFoldDB" id="A0A7J6FXY6"/>
<evidence type="ECO:0000313" key="2">
    <source>
        <dbReference type="Proteomes" id="UP000583929"/>
    </source>
</evidence>
<protein>
    <recommendedName>
        <fullName evidence="3">RNase H type-1 domain-containing protein</fullName>
    </recommendedName>
</protein>
<gene>
    <name evidence="1" type="ORF">G4B88_022212</name>
</gene>
<reference evidence="1 2" key="1">
    <citation type="journal article" date="2020" name="bioRxiv">
        <title>Sequence and annotation of 42 cannabis genomes reveals extensive copy number variation in cannabinoid synthesis and pathogen resistance genes.</title>
        <authorList>
            <person name="Mckernan K.J."/>
            <person name="Helbert Y."/>
            <person name="Kane L.T."/>
            <person name="Ebling H."/>
            <person name="Zhang L."/>
            <person name="Liu B."/>
            <person name="Eaton Z."/>
            <person name="Mclaughlin S."/>
            <person name="Kingan S."/>
            <person name="Baybayan P."/>
            <person name="Concepcion G."/>
            <person name="Jordan M."/>
            <person name="Riva A."/>
            <person name="Barbazuk W."/>
            <person name="Harkins T."/>
        </authorList>
    </citation>
    <scope>NUCLEOTIDE SEQUENCE [LARGE SCALE GENOMIC DNA]</scope>
    <source>
        <strain evidence="2">cv. Jamaican Lion 4</strain>
        <tissue evidence="1">Leaf</tissue>
    </source>
</reference>
<comment type="caution">
    <text evidence="1">The sequence shown here is derived from an EMBL/GenBank/DDBJ whole genome shotgun (WGS) entry which is preliminary data.</text>
</comment>
<evidence type="ECO:0000313" key="1">
    <source>
        <dbReference type="EMBL" id="KAF4375565.1"/>
    </source>
</evidence>
<proteinExistence type="predicted"/>
<evidence type="ECO:0008006" key="3">
    <source>
        <dbReference type="Google" id="ProtNLM"/>
    </source>
</evidence>
<name>A0A7J6FXY6_CANSA</name>
<keyword evidence="2" id="KW-1185">Reference proteome</keyword>
<dbReference type="EMBL" id="JAATIQ010000162">
    <property type="protein sequence ID" value="KAF4375565.1"/>
    <property type="molecule type" value="Genomic_DNA"/>
</dbReference>
<sequence length="71" mass="7746">MIQPATGLWASNSAHITAVSALDAEIQAMLCALNWAKNECWENLAVISDALLAVEAFDVRKCPSDWKSKQV</sequence>
<dbReference type="Proteomes" id="UP000583929">
    <property type="component" value="Unassembled WGS sequence"/>
</dbReference>